<dbReference type="OrthoDB" id="516074at2"/>
<organism evidence="1 2">
    <name type="scientific">Scytonema hofmannii PCC 7110</name>
    <dbReference type="NCBI Taxonomy" id="128403"/>
    <lineage>
        <taxon>Bacteria</taxon>
        <taxon>Bacillati</taxon>
        <taxon>Cyanobacteriota</taxon>
        <taxon>Cyanophyceae</taxon>
        <taxon>Nostocales</taxon>
        <taxon>Scytonemataceae</taxon>
        <taxon>Scytonema</taxon>
    </lineage>
</organism>
<dbReference type="Proteomes" id="UP000076925">
    <property type="component" value="Unassembled WGS sequence"/>
</dbReference>
<evidence type="ECO:0000313" key="1">
    <source>
        <dbReference type="EMBL" id="KYC39281.1"/>
    </source>
</evidence>
<gene>
    <name evidence="1" type="ORF">WA1_31580</name>
</gene>
<reference evidence="1 2" key="1">
    <citation type="journal article" date="2013" name="Genome Biol. Evol.">
        <title>Genomes of Stigonematalean cyanobacteria (subsection V) and the evolution of oxygenic photosynthesis from prokaryotes to plastids.</title>
        <authorList>
            <person name="Dagan T."/>
            <person name="Roettger M."/>
            <person name="Stucken K."/>
            <person name="Landan G."/>
            <person name="Koch R."/>
            <person name="Major P."/>
            <person name="Gould S.B."/>
            <person name="Goremykin V.V."/>
            <person name="Rippka R."/>
            <person name="Tandeau de Marsac N."/>
            <person name="Gugger M."/>
            <person name="Lockhart P.J."/>
            <person name="Allen J.F."/>
            <person name="Brune I."/>
            <person name="Maus I."/>
            <person name="Puhler A."/>
            <person name="Martin W.F."/>
        </authorList>
    </citation>
    <scope>NUCLEOTIDE SEQUENCE [LARGE SCALE GENOMIC DNA]</scope>
    <source>
        <strain evidence="1 2">PCC 7110</strain>
    </source>
</reference>
<accession>A0A139X3J1</accession>
<sequence>METTTRKQALIKAIYERLEQAYEDTLEDVIELLDIRKAEDREDIKALDEGREDIKKNGTIPWEQVKRELASESM</sequence>
<evidence type="ECO:0008006" key="3">
    <source>
        <dbReference type="Google" id="ProtNLM"/>
    </source>
</evidence>
<dbReference type="RefSeq" id="WP_017740321.1">
    <property type="nucleotide sequence ID" value="NZ_KQ976354.1"/>
</dbReference>
<dbReference type="EMBL" id="ANNX02000035">
    <property type="protein sequence ID" value="KYC39281.1"/>
    <property type="molecule type" value="Genomic_DNA"/>
</dbReference>
<name>A0A139X3J1_9CYAN</name>
<comment type="caution">
    <text evidence="1">The sequence shown here is derived from an EMBL/GenBank/DDBJ whole genome shotgun (WGS) entry which is preliminary data.</text>
</comment>
<proteinExistence type="predicted"/>
<evidence type="ECO:0000313" key="2">
    <source>
        <dbReference type="Proteomes" id="UP000076925"/>
    </source>
</evidence>
<dbReference type="AlphaFoldDB" id="A0A139X3J1"/>
<dbReference type="STRING" id="128403.WA1_31580"/>
<keyword evidence="2" id="KW-1185">Reference proteome</keyword>
<protein>
    <recommendedName>
        <fullName evidence="3">Addiction module protein</fullName>
    </recommendedName>
</protein>